<dbReference type="PANTHER" id="PTHR42951:SF4">
    <property type="entry name" value="ACYL-COENZYME A THIOESTERASE MBLAC2"/>
    <property type="match status" value="1"/>
</dbReference>
<dbReference type="AlphaFoldDB" id="A0A0D1KYE1"/>
<dbReference type="SUPFAM" id="SSF56281">
    <property type="entry name" value="Metallo-hydrolase/oxidoreductase"/>
    <property type="match status" value="1"/>
</dbReference>
<dbReference type="InterPro" id="IPR050855">
    <property type="entry name" value="NDM-1-like"/>
</dbReference>
<dbReference type="InterPro" id="IPR030811">
    <property type="entry name" value="SoxH-rel_PQQ_1"/>
</dbReference>
<keyword evidence="3" id="KW-0378">Hydrolase</keyword>
<dbReference type="NCBIfam" id="TIGR04558">
    <property type="entry name" value="SoxH_rel_PQQ_1"/>
    <property type="match status" value="1"/>
</dbReference>
<dbReference type="GO" id="GO:0016787">
    <property type="term" value="F:hydrolase activity"/>
    <property type="evidence" value="ECO:0007669"/>
    <property type="project" value="UniProtKB-KW"/>
</dbReference>
<name>A0A0D1KYE1_9SPHN</name>
<dbReference type="EMBL" id="JXTP01000018">
    <property type="protein sequence ID" value="KIU29329.1"/>
    <property type="molecule type" value="Genomic_DNA"/>
</dbReference>
<sequence>MIDRRTLIAAAGVALAAPVLGQALAYRLSPHTVGDGLWLIRGADAPIARDNGGAIANIALIATDAGPVLIDAGPSLRYGEALQALAKTLTGKPVARVYLTHLHPDHSYGDAAFAPAIVAATPGLIATLTRDGPGFADGMYRLLGDWMRGTELRIPAHVVSSPQEVVGGRTFRMLPLSGHSADDLAILDEATGTLVAGDLVFHDRAPSTPHADLPTWRRSLDRLKGVGHRALIPGHGPFDPTPNAAIDQTRDWIDWLDAALRRAVTDGLDMVEAGDLPIPPRFATLAAARYELQRSVAHFYPTLERTLLPRVDAR</sequence>
<dbReference type="Proteomes" id="UP000033203">
    <property type="component" value="Unassembled WGS sequence"/>
</dbReference>
<dbReference type="PANTHER" id="PTHR42951">
    <property type="entry name" value="METALLO-BETA-LACTAMASE DOMAIN-CONTAINING"/>
    <property type="match status" value="1"/>
</dbReference>
<dbReference type="Pfam" id="PF00753">
    <property type="entry name" value="Lactamase_B"/>
    <property type="match status" value="1"/>
</dbReference>
<dbReference type="PATRIC" id="fig|1549858.7.peg.139"/>
<evidence type="ECO:0000259" key="2">
    <source>
        <dbReference type="SMART" id="SM00849"/>
    </source>
</evidence>
<dbReference type="InterPro" id="IPR001279">
    <property type="entry name" value="Metallo-B-lactamas"/>
</dbReference>
<protein>
    <submittedName>
        <fullName evidence="3">Hydrolase</fullName>
    </submittedName>
</protein>
<proteinExistence type="inferred from homology"/>
<dbReference type="InterPro" id="IPR006311">
    <property type="entry name" value="TAT_signal"/>
</dbReference>
<organism evidence="3 4">
    <name type="scientific">Sphingomonas melonis</name>
    <dbReference type="NCBI Taxonomy" id="152682"/>
    <lineage>
        <taxon>Bacteria</taxon>
        <taxon>Pseudomonadati</taxon>
        <taxon>Pseudomonadota</taxon>
        <taxon>Alphaproteobacteria</taxon>
        <taxon>Sphingomonadales</taxon>
        <taxon>Sphingomonadaceae</taxon>
        <taxon>Sphingomonas</taxon>
    </lineage>
</organism>
<comment type="caution">
    <text evidence="3">The sequence shown here is derived from an EMBL/GenBank/DDBJ whole genome shotgun (WGS) entry which is preliminary data.</text>
</comment>
<reference evidence="3 4" key="1">
    <citation type="submission" date="2015-01" db="EMBL/GenBank/DDBJ databases">
        <title>Genome of Sphingomonas taxi strain 30a.</title>
        <authorList>
            <person name="Eevers N."/>
            <person name="Van Hamme J."/>
            <person name="Bottos E."/>
            <person name="Weyens N."/>
            <person name="Vangronsveld J."/>
        </authorList>
    </citation>
    <scope>NUCLEOTIDE SEQUENCE [LARGE SCALE GENOMIC DNA]</scope>
    <source>
        <strain evidence="3 4">30a</strain>
    </source>
</reference>
<accession>A0A0D1KYE1</accession>
<feature type="domain" description="Metallo-beta-lactamase" evidence="2">
    <location>
        <begin position="55"/>
        <end position="235"/>
    </location>
</feature>
<dbReference type="CDD" id="cd16282">
    <property type="entry name" value="metallo-hydrolase-like_MBL-fold"/>
    <property type="match status" value="1"/>
</dbReference>
<evidence type="ECO:0000313" key="4">
    <source>
        <dbReference type="Proteomes" id="UP000033203"/>
    </source>
</evidence>
<evidence type="ECO:0000313" key="3">
    <source>
        <dbReference type="EMBL" id="KIU29329.1"/>
    </source>
</evidence>
<dbReference type="InterPro" id="IPR036866">
    <property type="entry name" value="RibonucZ/Hydroxyglut_hydro"/>
</dbReference>
<gene>
    <name evidence="3" type="ORF">SR41_04810</name>
</gene>
<dbReference type="Gene3D" id="3.60.15.10">
    <property type="entry name" value="Ribonuclease Z/Hydroxyacylglutathione hydrolase-like"/>
    <property type="match status" value="1"/>
</dbReference>
<dbReference type="GO" id="GO:0017001">
    <property type="term" value="P:antibiotic catabolic process"/>
    <property type="evidence" value="ECO:0007669"/>
    <property type="project" value="UniProtKB-ARBA"/>
</dbReference>
<dbReference type="SMART" id="SM00849">
    <property type="entry name" value="Lactamase_B"/>
    <property type="match status" value="1"/>
</dbReference>
<dbReference type="PROSITE" id="PS51318">
    <property type="entry name" value="TAT"/>
    <property type="match status" value="1"/>
</dbReference>
<comment type="similarity">
    <text evidence="1">Belongs to the metallo-beta-lactamase superfamily. Class-B beta-lactamase family.</text>
</comment>
<evidence type="ECO:0000256" key="1">
    <source>
        <dbReference type="ARBA" id="ARBA00005250"/>
    </source>
</evidence>